<dbReference type="InterPro" id="IPR000531">
    <property type="entry name" value="Beta-barrel_TonB"/>
</dbReference>
<feature type="domain" description="TonB-dependent receptor plug" evidence="13">
    <location>
        <begin position="71"/>
        <end position="185"/>
    </location>
</feature>
<evidence type="ECO:0000256" key="9">
    <source>
        <dbReference type="PROSITE-ProRule" id="PRU01360"/>
    </source>
</evidence>
<dbReference type="InterPro" id="IPR012910">
    <property type="entry name" value="Plug_dom"/>
</dbReference>
<dbReference type="Pfam" id="PF07715">
    <property type="entry name" value="Plug"/>
    <property type="match status" value="1"/>
</dbReference>
<dbReference type="EMBL" id="FOBI01000002">
    <property type="protein sequence ID" value="SEK64471.1"/>
    <property type="molecule type" value="Genomic_DNA"/>
</dbReference>
<dbReference type="PANTHER" id="PTHR47234">
    <property type="match status" value="1"/>
</dbReference>
<keyword evidence="2 9" id="KW-0813">Transport</keyword>
<keyword evidence="4 9" id="KW-0812">Transmembrane</keyword>
<comment type="similarity">
    <text evidence="9 11">Belongs to the TonB-dependent receptor family.</text>
</comment>
<evidence type="ECO:0000256" key="2">
    <source>
        <dbReference type="ARBA" id="ARBA00022448"/>
    </source>
</evidence>
<keyword evidence="8 9" id="KW-0998">Cell outer membrane</keyword>
<keyword evidence="6 11" id="KW-0798">TonB box</keyword>
<evidence type="ECO:0000313" key="15">
    <source>
        <dbReference type="Proteomes" id="UP000199297"/>
    </source>
</evidence>
<keyword evidence="5" id="KW-0732">Signal</keyword>
<evidence type="ECO:0000256" key="4">
    <source>
        <dbReference type="ARBA" id="ARBA00022692"/>
    </source>
</evidence>
<dbReference type="PROSITE" id="PS01156">
    <property type="entry name" value="TONB_DEPENDENT_REC_2"/>
    <property type="match status" value="1"/>
</dbReference>
<evidence type="ECO:0000259" key="12">
    <source>
        <dbReference type="Pfam" id="PF00593"/>
    </source>
</evidence>
<keyword evidence="7 9" id="KW-0472">Membrane</keyword>
<evidence type="ECO:0000259" key="13">
    <source>
        <dbReference type="Pfam" id="PF07715"/>
    </source>
</evidence>
<evidence type="ECO:0000256" key="8">
    <source>
        <dbReference type="ARBA" id="ARBA00023237"/>
    </source>
</evidence>
<feature type="domain" description="TonB-dependent receptor-like beta-barrel" evidence="12">
    <location>
        <begin position="400"/>
        <end position="990"/>
    </location>
</feature>
<reference evidence="15" key="1">
    <citation type="submission" date="2016-10" db="EMBL/GenBank/DDBJ databases">
        <authorList>
            <person name="Varghese N."/>
            <person name="Submissions S."/>
        </authorList>
    </citation>
    <scope>NUCLEOTIDE SEQUENCE [LARGE SCALE GENOMIC DNA]</scope>
    <source>
        <strain evidence="15">CGMCC 1.9127</strain>
    </source>
</reference>
<dbReference type="PANTHER" id="PTHR47234:SF2">
    <property type="entry name" value="TONB-DEPENDENT RECEPTOR"/>
    <property type="match status" value="1"/>
</dbReference>
<dbReference type="PROSITE" id="PS52016">
    <property type="entry name" value="TONB_DEPENDENT_REC_3"/>
    <property type="match status" value="1"/>
</dbReference>
<dbReference type="Pfam" id="PF00593">
    <property type="entry name" value="TonB_dep_Rec_b-barrel"/>
    <property type="match status" value="1"/>
</dbReference>
<dbReference type="SUPFAM" id="SSF56935">
    <property type="entry name" value="Porins"/>
    <property type="match status" value="1"/>
</dbReference>
<accession>A0A1H7IPN9</accession>
<dbReference type="InterPro" id="IPR039426">
    <property type="entry name" value="TonB-dep_rcpt-like"/>
</dbReference>
<dbReference type="STRING" id="641665.GCA_002104455_01926"/>
<sequence>MNKKLLTIAIQSTIFSAATTFIPSTLAENAQALQAIEKSTIASTERETVGKKDAEERITVTGSRLRRDSFSVATPLAVMSKDAIEDTGLGSLSEMLVEELPQISEGVSNSNSQSNVSATGLSTINLRDLGTSRTLTLIDGRRTVSNSYSGNYVSLSTIPSGMVERVEVITGGASAAYGSDAVAGVVNIITQQDKEGFEFKVRAGESAKGGGEEYSIDLDYGTEFADGLGYMYFSSSFEKQRGLSFYDRKRAQQEDAYRYDAKQMCNQMLTENGFQCMRDITKADWRNRSDGTLGGVFGESSRNDTQFWYDGQTLRDDWKGNEEKFGINSAQYVMLKVPDQAASAAFKFDYQLPNDIQANFQVQYSENKSLNNKSPEDEYESAYALTIDPETGAPGRVRPGYIPIDNPFVPDEIANSGLYKDRIYWDRRFGEVGEIQTDNKRTTLRSWAGLQGTIFDGDWDWDLSLGYGRTTQDQTRYNELNTIRVNAALQAEKLADGTIQCKDEAARAAGCVPLNLFGEGAITPEAADYIRSNPTISTEIEQINVLGYIAGDLFDMPAGPVATVFGVEYRKDKQDLQTSAEQQYGGITFNVVPAFYGEVKVTEAFAEAAVPLLKDQPLAKHLTAELSARVADYSWSGSDLVKSYKTGVTWEVVEGYMLRANYSRAQRAPTITELLSPPRGDYDSFDDICDGVSATSTSTGHDNCRLEPAIAALIAEDANFVFEDANNSYSPNTGNTELSEETADTYTLGISIAPEFLTGFRLAIDYYNIKIDDAIAQIDNADIIEQCYNSELAFGPENNFCNDITRDSEGNIIEILQRSYNVDQVQTRGYDIAAAYDYNLGDMGDLKVKLDYTHVIEHSKTFQTNDGTQTNHYVGDLENGIFADKASVSFTWYYDDAWRIRWSTKFKGRVIDSLDRKESYYGALDEAGEGGIFLENEAACLAGEASCVENPEDPAFYKISSYIKHSLSVSYATDLSNGAELRMFAGVNNLFDENGAFILGGRGNYDSEYGGGMGRFFYAGAEVKF</sequence>
<dbReference type="InterPro" id="IPR036942">
    <property type="entry name" value="Beta-barrel_TonB_sf"/>
</dbReference>
<comment type="subcellular location">
    <subcellularLocation>
        <location evidence="1 9">Cell outer membrane</location>
        <topology evidence="1 9">Multi-pass membrane protein</topology>
    </subcellularLocation>
</comment>
<dbReference type="OrthoDB" id="176248at2"/>
<keyword evidence="15" id="KW-1185">Reference proteome</keyword>
<dbReference type="GO" id="GO:0009279">
    <property type="term" value="C:cell outer membrane"/>
    <property type="evidence" value="ECO:0007669"/>
    <property type="project" value="UniProtKB-SubCell"/>
</dbReference>
<organism evidence="14 15">
    <name type="scientific">Colwellia chukchiensis</name>
    <dbReference type="NCBI Taxonomy" id="641665"/>
    <lineage>
        <taxon>Bacteria</taxon>
        <taxon>Pseudomonadati</taxon>
        <taxon>Pseudomonadota</taxon>
        <taxon>Gammaproteobacteria</taxon>
        <taxon>Alteromonadales</taxon>
        <taxon>Colwelliaceae</taxon>
        <taxon>Colwellia</taxon>
    </lineage>
</organism>
<evidence type="ECO:0000256" key="6">
    <source>
        <dbReference type="ARBA" id="ARBA00023077"/>
    </source>
</evidence>
<evidence type="ECO:0000256" key="5">
    <source>
        <dbReference type="ARBA" id="ARBA00022729"/>
    </source>
</evidence>
<feature type="short sequence motif" description="TonB C-terminal box" evidence="10">
    <location>
        <begin position="1008"/>
        <end position="1025"/>
    </location>
</feature>
<evidence type="ECO:0000256" key="10">
    <source>
        <dbReference type="PROSITE-ProRule" id="PRU10144"/>
    </source>
</evidence>
<dbReference type="Gene3D" id="2.40.170.20">
    <property type="entry name" value="TonB-dependent receptor, beta-barrel domain"/>
    <property type="match status" value="1"/>
</dbReference>
<keyword evidence="14" id="KW-0675">Receptor</keyword>
<name>A0A1H7IPN9_9GAMM</name>
<evidence type="ECO:0000256" key="11">
    <source>
        <dbReference type="RuleBase" id="RU003357"/>
    </source>
</evidence>
<proteinExistence type="inferred from homology"/>
<dbReference type="Proteomes" id="UP000199297">
    <property type="component" value="Unassembled WGS sequence"/>
</dbReference>
<evidence type="ECO:0000313" key="14">
    <source>
        <dbReference type="EMBL" id="SEK64471.1"/>
    </source>
</evidence>
<evidence type="ECO:0000256" key="7">
    <source>
        <dbReference type="ARBA" id="ARBA00023136"/>
    </source>
</evidence>
<dbReference type="InterPro" id="IPR010917">
    <property type="entry name" value="TonB_rcpt_CS"/>
</dbReference>
<dbReference type="Gene3D" id="2.170.130.10">
    <property type="entry name" value="TonB-dependent receptor, plug domain"/>
    <property type="match status" value="1"/>
</dbReference>
<dbReference type="InterPro" id="IPR037066">
    <property type="entry name" value="Plug_dom_sf"/>
</dbReference>
<gene>
    <name evidence="14" type="ORF">SAMN05216262_1027</name>
</gene>
<evidence type="ECO:0000256" key="1">
    <source>
        <dbReference type="ARBA" id="ARBA00004571"/>
    </source>
</evidence>
<evidence type="ECO:0000256" key="3">
    <source>
        <dbReference type="ARBA" id="ARBA00022452"/>
    </source>
</evidence>
<dbReference type="AlphaFoldDB" id="A0A1H7IPN9"/>
<dbReference type="RefSeq" id="WP_085283896.1">
    <property type="nucleotide sequence ID" value="NZ_FOBI01000002.1"/>
</dbReference>
<keyword evidence="3 9" id="KW-1134">Transmembrane beta strand</keyword>
<protein>
    <submittedName>
        <fullName evidence="14">TonB-dependent Receptor Plug Domain</fullName>
    </submittedName>
</protein>